<proteinExistence type="predicted"/>
<accession>A0A963Z714</accession>
<evidence type="ECO:0000259" key="1">
    <source>
        <dbReference type="Pfam" id="PF01261"/>
    </source>
</evidence>
<reference evidence="2 3" key="1">
    <citation type="journal article" date="2021" name="Microorganisms">
        <title>Acidisoma silvae sp. nov. and Acidisomacellulosilytica sp. nov., Two Acidophilic Bacteria Isolated from Decaying Wood, Hydrolyzing Cellulose and Producing Poly-3-hydroxybutyrate.</title>
        <authorList>
            <person name="Mieszkin S."/>
            <person name="Pouder E."/>
            <person name="Uroz S."/>
            <person name="Simon-Colin C."/>
            <person name="Alain K."/>
        </authorList>
    </citation>
    <scope>NUCLEOTIDE SEQUENCE [LARGE SCALE GENOMIC DNA]</scope>
    <source>
        <strain evidence="2 3">HW T5.17</strain>
    </source>
</reference>
<dbReference type="RefSeq" id="WP_227310490.1">
    <property type="nucleotide sequence ID" value="NZ_JAESVA010000016.1"/>
</dbReference>
<dbReference type="AlphaFoldDB" id="A0A963Z714"/>
<dbReference type="SUPFAM" id="SSF51658">
    <property type="entry name" value="Xylose isomerase-like"/>
    <property type="match status" value="1"/>
</dbReference>
<dbReference type="InterPro" id="IPR050312">
    <property type="entry name" value="IolE/XylAMocC-like"/>
</dbReference>
<evidence type="ECO:0000313" key="3">
    <source>
        <dbReference type="Proteomes" id="UP000721844"/>
    </source>
</evidence>
<dbReference type="Proteomes" id="UP000721844">
    <property type="component" value="Unassembled WGS sequence"/>
</dbReference>
<feature type="domain" description="Xylose isomerase-like TIM barrel" evidence="1">
    <location>
        <begin position="19"/>
        <end position="279"/>
    </location>
</feature>
<organism evidence="2 3">
    <name type="scientific">Acidisoma cellulosilyticum</name>
    <dbReference type="NCBI Taxonomy" id="2802395"/>
    <lineage>
        <taxon>Bacteria</taxon>
        <taxon>Pseudomonadati</taxon>
        <taxon>Pseudomonadota</taxon>
        <taxon>Alphaproteobacteria</taxon>
        <taxon>Acetobacterales</taxon>
        <taxon>Acidocellaceae</taxon>
        <taxon>Acidisoma</taxon>
    </lineage>
</organism>
<dbReference type="Pfam" id="PF01261">
    <property type="entry name" value="AP_endonuc_2"/>
    <property type="match status" value="1"/>
</dbReference>
<dbReference type="GO" id="GO:0016853">
    <property type="term" value="F:isomerase activity"/>
    <property type="evidence" value="ECO:0007669"/>
    <property type="project" value="UniProtKB-KW"/>
</dbReference>
<comment type="caution">
    <text evidence="2">The sequence shown here is derived from an EMBL/GenBank/DDBJ whole genome shotgun (WGS) entry which is preliminary data.</text>
</comment>
<dbReference type="InterPro" id="IPR013022">
    <property type="entry name" value="Xyl_isomerase-like_TIM-brl"/>
</dbReference>
<dbReference type="PANTHER" id="PTHR12110:SF21">
    <property type="entry name" value="XYLOSE ISOMERASE-LIKE TIM BARREL DOMAIN-CONTAINING PROTEIN"/>
    <property type="match status" value="1"/>
</dbReference>
<dbReference type="PANTHER" id="PTHR12110">
    <property type="entry name" value="HYDROXYPYRUVATE ISOMERASE"/>
    <property type="match status" value="1"/>
</dbReference>
<protein>
    <submittedName>
        <fullName evidence="2">Sugar phosphate isomerase/epimerase</fullName>
    </submittedName>
</protein>
<gene>
    <name evidence="2" type="ORF">ACELLULO517_26195</name>
</gene>
<evidence type="ECO:0000313" key="2">
    <source>
        <dbReference type="EMBL" id="MCB8883768.1"/>
    </source>
</evidence>
<keyword evidence="3" id="KW-1185">Reference proteome</keyword>
<dbReference type="Gene3D" id="3.20.20.150">
    <property type="entry name" value="Divalent-metal-dependent TIM barrel enzymes"/>
    <property type="match status" value="1"/>
</dbReference>
<dbReference type="InterPro" id="IPR036237">
    <property type="entry name" value="Xyl_isomerase-like_sf"/>
</dbReference>
<name>A0A963Z714_9PROT</name>
<dbReference type="EMBL" id="JAESVA010000016">
    <property type="protein sequence ID" value="MCB8883768.1"/>
    <property type="molecule type" value="Genomic_DNA"/>
</dbReference>
<keyword evidence="2" id="KW-0413">Isomerase</keyword>
<sequence>MKIGFYTSTFGDQPIEAVLDFAVEAGFDAIEIDIGRHVGKPERVRDVAELARARGLSISSFVLFGGQLRSDTAEQTAFRNLTRDFATALGEARVPVFVLFGGVDASRSDDANYESLAEQGARLLAATKDSSLQFAIENWPGPENRFVAVTPDGWHKLFDLLQDERFGLEFDPSHLVRLGIDPLRALDAVHHRVKILHAKDAAIDAELLQAVGYAGEGWWRYTLPGRGLVDWAGFLRKAQGYGFDGTLSIEHEDEIFGWPAGDLGKRKDGERESLRYLREVLQDL</sequence>